<dbReference type="AlphaFoldDB" id="A0A0A6VFS7"/>
<sequence length="418" mass="48504">MKLDHLKTLFPIKDSHYKGCFFIVGLNKKNYHFRVGICKGKDIIEIGSFSEGIGKHEADTLIKTILSNKKQTEDDLVSVDPGICITLYFRAIENNQLIDPYFDSFQLEQHWKRCTWDRLIVENTPVYNEINITHPDKTIWEEPFITKEAFISYLIQISPFILPFLQNRILTTIRYPHGVPGEAFFQKNCPNYAPSFVQTEKRDDIQYIVCDHLSTLVWLGNQLAIEYHVPFQTIDSSKPLEIVFDLDPPNKDHFSLAIKAALEIKNIFERFNIKSYPKLSGSKGLQIHIPINNTSLTYNDTKIFTTFIATYLVELHPNDFTIERMKKNRGNKLYIDYIQHAEGKTIICPYSTRGKKYATVAAPLFWEEINENLRIEDFNIPSVLKRLTDKSCPMNDFFDQDNPSLIEIIASLKAKNIY</sequence>
<organism evidence="2 4">
    <name type="scientific">Heyndrickxia ginsengihumi</name>
    <dbReference type="NCBI Taxonomy" id="363870"/>
    <lineage>
        <taxon>Bacteria</taxon>
        <taxon>Bacillati</taxon>
        <taxon>Bacillota</taxon>
        <taxon>Bacilli</taxon>
        <taxon>Bacillales</taxon>
        <taxon>Bacillaceae</taxon>
        <taxon>Heyndrickxia</taxon>
    </lineage>
</organism>
<protein>
    <submittedName>
        <fullName evidence="3">DNA ligase D</fullName>
    </submittedName>
    <submittedName>
        <fullName evidence="2">DNA polymerase LigD, polymerase domain-containing protein</fullName>
    </submittedName>
</protein>
<dbReference type="PANTHER" id="PTHR42705">
    <property type="entry name" value="BIFUNCTIONAL NON-HOMOLOGOUS END JOINING PROTEIN LIGD"/>
    <property type="match status" value="1"/>
</dbReference>
<dbReference type="InterPro" id="IPR014143">
    <property type="entry name" value="NHEJ_ligase_prk"/>
</dbReference>
<evidence type="ECO:0000313" key="5">
    <source>
        <dbReference type="Proteomes" id="UP000476934"/>
    </source>
</evidence>
<dbReference type="InterPro" id="IPR052171">
    <property type="entry name" value="NHEJ_LigD"/>
</dbReference>
<evidence type="ECO:0000313" key="4">
    <source>
        <dbReference type="Proteomes" id="UP000030588"/>
    </source>
</evidence>
<accession>A0A0A6VFS7</accession>
<proteinExistence type="predicted"/>
<feature type="domain" description="DNA ligase D polymerase" evidence="1">
    <location>
        <begin position="146"/>
        <end position="393"/>
    </location>
</feature>
<dbReference type="InterPro" id="IPR014145">
    <property type="entry name" value="LigD_pol_dom"/>
</dbReference>
<dbReference type="OrthoDB" id="9802472at2"/>
<dbReference type="RefSeq" id="WP_035354501.1">
    <property type="nucleotide sequence ID" value="NZ_JAAIWK010000020.1"/>
</dbReference>
<evidence type="ECO:0000259" key="1">
    <source>
        <dbReference type="Pfam" id="PF21686"/>
    </source>
</evidence>
<reference evidence="3 5" key="3">
    <citation type="submission" date="2020-03" db="EMBL/GenBank/DDBJ databases">
        <title>Bacillus aquiflavi sp. nov., isolated from yellow water of strong flavor Chinese baijiu in Yibin region of China.</title>
        <authorList>
            <person name="Xie J."/>
        </authorList>
    </citation>
    <scope>NUCLEOTIDE SEQUENCE [LARGE SCALE GENOMIC DNA]</scope>
    <source>
        <strain evidence="3 5">Gsoil 114</strain>
    </source>
</reference>
<keyword evidence="3" id="KW-0436">Ligase</keyword>
<dbReference type="STRING" id="363870.NG54_08860"/>
<dbReference type="Gene3D" id="3.90.920.10">
    <property type="entry name" value="DNA primase, PRIM domain"/>
    <property type="match status" value="1"/>
</dbReference>
<keyword evidence="5" id="KW-1185">Reference proteome</keyword>
<dbReference type="Pfam" id="PF21686">
    <property type="entry name" value="LigD_Prim-Pol"/>
    <property type="match status" value="1"/>
</dbReference>
<gene>
    <name evidence="3" type="primary">ligD</name>
    <name evidence="3" type="ORF">G4D61_12240</name>
    <name evidence="2" type="ORF">NG54_08860</name>
</gene>
<reference evidence="3" key="2">
    <citation type="submission" date="2020-02" db="EMBL/GenBank/DDBJ databases">
        <authorList>
            <person name="Feng H."/>
        </authorList>
    </citation>
    <scope>NUCLEOTIDE SEQUENCE [LARGE SCALE GENOMIC DNA]</scope>
    <source>
        <strain evidence="3">Gsoil 114</strain>
    </source>
</reference>
<dbReference type="EMBL" id="JAAIWK010000020">
    <property type="protein sequence ID" value="NEY20728.1"/>
    <property type="molecule type" value="Genomic_DNA"/>
</dbReference>
<comment type="caution">
    <text evidence="2">The sequence shown here is derived from an EMBL/GenBank/DDBJ whole genome shotgun (WGS) entry which is preliminary data.</text>
</comment>
<dbReference type="Proteomes" id="UP000030588">
    <property type="component" value="Unassembled WGS sequence"/>
</dbReference>
<dbReference type="GO" id="GO:0016874">
    <property type="term" value="F:ligase activity"/>
    <property type="evidence" value="ECO:0007669"/>
    <property type="project" value="UniProtKB-KW"/>
</dbReference>
<dbReference type="PANTHER" id="PTHR42705:SF2">
    <property type="entry name" value="BIFUNCTIONAL NON-HOMOLOGOUS END JOINING PROTEIN LIGD"/>
    <property type="match status" value="1"/>
</dbReference>
<dbReference type="Proteomes" id="UP000476934">
    <property type="component" value="Unassembled WGS sequence"/>
</dbReference>
<evidence type="ECO:0000313" key="2">
    <source>
        <dbReference type="EMBL" id="KHD85479.1"/>
    </source>
</evidence>
<dbReference type="NCBIfam" id="TIGR02776">
    <property type="entry name" value="NHEJ_ligase_prk"/>
    <property type="match status" value="1"/>
</dbReference>
<name>A0A0A6VFS7_9BACI</name>
<evidence type="ECO:0000313" key="3">
    <source>
        <dbReference type="EMBL" id="NEY20728.1"/>
    </source>
</evidence>
<reference evidence="2 4" key="1">
    <citation type="submission" date="2014-10" db="EMBL/GenBank/DDBJ databases">
        <title>Draft genome of phytase producing Bacillus ginsengihumi strain M2.11.</title>
        <authorList>
            <person name="Toymentseva A."/>
            <person name="Boulygina E.A."/>
            <person name="Kazakov S.V."/>
            <person name="Kayumov I."/>
            <person name="Suleimanova A.D."/>
            <person name="Mardanova A.M."/>
            <person name="Maria S.N."/>
            <person name="Sergey M.Y."/>
            <person name="Sharipova M.R."/>
        </authorList>
    </citation>
    <scope>NUCLEOTIDE SEQUENCE [LARGE SCALE GENOMIC DNA]</scope>
    <source>
        <strain evidence="2 4">M2.11</strain>
    </source>
</reference>
<dbReference type="NCBIfam" id="TIGR02778">
    <property type="entry name" value="ligD_pol"/>
    <property type="match status" value="1"/>
</dbReference>
<dbReference type="EMBL" id="JRUN01000022">
    <property type="protein sequence ID" value="KHD85479.1"/>
    <property type="molecule type" value="Genomic_DNA"/>
</dbReference>